<dbReference type="OrthoDB" id="7438987at2"/>
<comment type="similarity">
    <text evidence="3">Belongs to the AAA ATPase family.</text>
</comment>
<evidence type="ECO:0000313" key="6">
    <source>
        <dbReference type="EMBL" id="RUL59347.1"/>
    </source>
</evidence>
<dbReference type="PROSITE" id="PS50011">
    <property type="entry name" value="PROTEIN_KINASE_DOM"/>
    <property type="match status" value="1"/>
</dbReference>
<organism evidence="6 7">
    <name type="scientific">Prevotella koreensis</name>
    <dbReference type="NCBI Taxonomy" id="2490854"/>
    <lineage>
        <taxon>Bacteria</taxon>
        <taxon>Pseudomonadati</taxon>
        <taxon>Bacteroidota</taxon>
        <taxon>Bacteroidia</taxon>
        <taxon>Bacteroidales</taxon>
        <taxon>Prevotellaceae</taxon>
        <taxon>Prevotella</taxon>
    </lineage>
</organism>
<proteinExistence type="inferred from homology"/>
<comment type="caution">
    <text evidence="6">The sequence shown here is derived from an EMBL/GenBank/DDBJ whole genome shotgun (WGS) entry which is preliminary data.</text>
</comment>
<dbReference type="PROSITE" id="PS00674">
    <property type="entry name" value="AAA"/>
    <property type="match status" value="1"/>
</dbReference>
<dbReference type="InterPro" id="IPR050168">
    <property type="entry name" value="AAA_ATPase_domain"/>
</dbReference>
<keyword evidence="2 3" id="KW-0067">ATP-binding</keyword>
<reference evidence="6 7" key="1">
    <citation type="submission" date="2018-12" db="EMBL/GenBank/DDBJ databases">
        <title>Genome sequencing of Prevotella sp. KCOM 3155 (= JS262).</title>
        <authorList>
            <person name="Kook J.-K."/>
            <person name="Park S.-N."/>
            <person name="Lim Y.K."/>
        </authorList>
    </citation>
    <scope>NUCLEOTIDE SEQUENCE [LARGE SCALE GENOMIC DNA]</scope>
    <source>
        <strain evidence="6 7">KCOM 3155</strain>
    </source>
</reference>
<dbReference type="SMART" id="SM00382">
    <property type="entry name" value="AAA"/>
    <property type="match status" value="1"/>
</dbReference>
<dbReference type="SUPFAM" id="SSF52540">
    <property type="entry name" value="P-loop containing nucleoside triphosphate hydrolases"/>
    <property type="match status" value="1"/>
</dbReference>
<dbReference type="InterPro" id="IPR027417">
    <property type="entry name" value="P-loop_NTPase"/>
</dbReference>
<dbReference type="SUPFAM" id="SSF56112">
    <property type="entry name" value="Protein kinase-like (PK-like)"/>
    <property type="match status" value="1"/>
</dbReference>
<dbReference type="RefSeq" id="WP_126678507.1">
    <property type="nucleotide sequence ID" value="NZ_RYYU01000001.1"/>
</dbReference>
<dbReference type="PANTHER" id="PTHR23077:SF171">
    <property type="entry name" value="NUCLEAR VALOSIN-CONTAINING PROTEIN-LIKE"/>
    <property type="match status" value="1"/>
</dbReference>
<dbReference type="InterPro" id="IPR003960">
    <property type="entry name" value="ATPase_AAA_CS"/>
</dbReference>
<dbReference type="InterPro" id="IPR000719">
    <property type="entry name" value="Prot_kinase_dom"/>
</dbReference>
<evidence type="ECO:0000256" key="2">
    <source>
        <dbReference type="ARBA" id="ARBA00022840"/>
    </source>
</evidence>
<evidence type="ECO:0000256" key="3">
    <source>
        <dbReference type="RuleBase" id="RU003651"/>
    </source>
</evidence>
<feature type="region of interest" description="Disordered" evidence="4">
    <location>
        <begin position="289"/>
        <end position="317"/>
    </location>
</feature>
<evidence type="ECO:0000259" key="5">
    <source>
        <dbReference type="PROSITE" id="PS50011"/>
    </source>
</evidence>
<dbReference type="PANTHER" id="PTHR23077">
    <property type="entry name" value="AAA-FAMILY ATPASE"/>
    <property type="match status" value="1"/>
</dbReference>
<dbReference type="Proteomes" id="UP000278983">
    <property type="component" value="Unassembled WGS sequence"/>
</dbReference>
<dbReference type="SMART" id="SM00220">
    <property type="entry name" value="S_TKc"/>
    <property type="match status" value="1"/>
</dbReference>
<feature type="domain" description="Protein kinase" evidence="5">
    <location>
        <begin position="14"/>
        <end position="285"/>
    </location>
</feature>
<dbReference type="PROSITE" id="PS00109">
    <property type="entry name" value="PROTEIN_KINASE_TYR"/>
    <property type="match status" value="1"/>
</dbReference>
<dbReference type="Gene3D" id="1.10.510.10">
    <property type="entry name" value="Transferase(Phosphotransferase) domain 1"/>
    <property type="match status" value="1"/>
</dbReference>
<protein>
    <submittedName>
        <fullName evidence="6">AAA family ATPase</fullName>
    </submittedName>
</protein>
<keyword evidence="7" id="KW-1185">Reference proteome</keyword>
<evidence type="ECO:0000313" key="7">
    <source>
        <dbReference type="Proteomes" id="UP000278983"/>
    </source>
</evidence>
<dbReference type="EMBL" id="RYYU01000001">
    <property type="protein sequence ID" value="RUL59347.1"/>
    <property type="molecule type" value="Genomic_DNA"/>
</dbReference>
<dbReference type="InterPro" id="IPR011009">
    <property type="entry name" value="Kinase-like_dom_sf"/>
</dbReference>
<evidence type="ECO:0000256" key="1">
    <source>
        <dbReference type="ARBA" id="ARBA00022741"/>
    </source>
</evidence>
<dbReference type="InterPro" id="IPR008266">
    <property type="entry name" value="Tyr_kinase_AS"/>
</dbReference>
<accession>A0A432LKJ9</accession>
<dbReference type="InterPro" id="IPR003959">
    <property type="entry name" value="ATPase_AAA_core"/>
</dbReference>
<dbReference type="Pfam" id="PF00004">
    <property type="entry name" value="AAA"/>
    <property type="match status" value="1"/>
</dbReference>
<dbReference type="Gene3D" id="1.10.8.60">
    <property type="match status" value="1"/>
</dbReference>
<keyword evidence="1 3" id="KW-0547">Nucleotide-binding</keyword>
<sequence>MQHLEKGYVIDEKYTVAMFLKEGMCNENYRVLDDNGKSFFMKLFDMQRVPELLVDSEFGVKEIAVYHKLQVGGISRLHTDGAVEIEGKRFCYLITEYFGGELLSEVISRKEILDAQEALRYTLAIAEGLKEMHAAGLVHNDITPSNIIFTEVSAKAKARIIDLGHTCEPIDGQPPFFTSDLDPFCRAPETYNNVYNMAGDVFSLAAVAYTMLTGKMPWQYDISDPADVEKIRDTLRAKRIMTPLEISEKENLSEHFRNAITQTLKASEKKRMTLEQFVDAIQGKMPVKKADVESEKRKMATESRHEREDEMRVSVEAERRSGNGFDGVAGMEELKKMMREKIIFVLKNKDLAEKYKLTPPNGMLLYGPPGCGKTFFAEKFAEESGFNFINIKSSDLGSTYIHGTQGKIAELFKKAEEKTPTVICFDEFDALVPNRSGIDNNNLSGEVNEFLSQLNNCAKRGLFVICTSNRPDKIDPAVLRTGRIDKMVYVPMPDEDARREMFRLHLAGRPCENIDCDRLAKLTEDYISSDISFIVNDSAITAALSDSMITQELMENCIRCNRPSLSREIVKSYERMRETFGDTVAGNARPHIGFK</sequence>
<dbReference type="GO" id="GO:0005524">
    <property type="term" value="F:ATP binding"/>
    <property type="evidence" value="ECO:0007669"/>
    <property type="project" value="UniProtKB-KW"/>
</dbReference>
<dbReference type="Gene3D" id="3.40.50.300">
    <property type="entry name" value="P-loop containing nucleotide triphosphate hydrolases"/>
    <property type="match status" value="1"/>
</dbReference>
<evidence type="ECO:0000256" key="4">
    <source>
        <dbReference type="SAM" id="MobiDB-lite"/>
    </source>
</evidence>
<dbReference type="GO" id="GO:0016887">
    <property type="term" value="F:ATP hydrolysis activity"/>
    <property type="evidence" value="ECO:0007669"/>
    <property type="project" value="InterPro"/>
</dbReference>
<name>A0A432LKJ9_9BACT</name>
<dbReference type="Pfam" id="PF00069">
    <property type="entry name" value="Pkinase"/>
    <property type="match status" value="1"/>
</dbReference>
<gene>
    <name evidence="6" type="ORF">EHV08_05960</name>
</gene>
<dbReference type="InterPro" id="IPR003593">
    <property type="entry name" value="AAA+_ATPase"/>
</dbReference>
<dbReference type="AlphaFoldDB" id="A0A432LKJ9"/>
<dbReference type="GO" id="GO:0004672">
    <property type="term" value="F:protein kinase activity"/>
    <property type="evidence" value="ECO:0007669"/>
    <property type="project" value="InterPro"/>
</dbReference>